<feature type="region of interest" description="Disordered" evidence="4">
    <location>
        <begin position="1"/>
        <end position="24"/>
    </location>
</feature>
<dbReference type="InterPro" id="IPR044273">
    <property type="entry name" value="PIF3-like"/>
</dbReference>
<evidence type="ECO:0000256" key="1">
    <source>
        <dbReference type="ARBA" id="ARBA00005510"/>
    </source>
</evidence>
<dbReference type="Pfam" id="PF00010">
    <property type="entry name" value="HLH"/>
    <property type="match status" value="1"/>
</dbReference>
<dbReference type="PROSITE" id="PS50888">
    <property type="entry name" value="BHLH"/>
    <property type="match status" value="1"/>
</dbReference>
<dbReference type="AlphaFoldDB" id="A0A199UEA5"/>
<comment type="similarity">
    <text evidence="1">Belongs to the bHLH protein family.</text>
</comment>
<evidence type="ECO:0000256" key="3">
    <source>
        <dbReference type="ARBA" id="ARBA00023163"/>
    </source>
</evidence>
<keyword evidence="3" id="KW-0804">Transcription</keyword>
<name>A0A199UEA5_ANACO</name>
<keyword evidence="2" id="KW-0805">Transcription regulation</keyword>
<reference evidence="6 7" key="1">
    <citation type="journal article" date="2016" name="DNA Res.">
        <title>The draft genome of MD-2 pineapple using hybrid error correction of long reads.</title>
        <authorList>
            <person name="Redwan R.M."/>
            <person name="Saidin A."/>
            <person name="Kumar S.V."/>
        </authorList>
    </citation>
    <scope>NUCLEOTIDE SEQUENCE [LARGE SCALE GENOMIC DNA]</scope>
    <source>
        <strain evidence="7">cv. MD2</strain>
        <tissue evidence="6">Leaf</tissue>
    </source>
</reference>
<comment type="caution">
    <text evidence="6">The sequence shown here is derived from an EMBL/GenBank/DDBJ whole genome shotgun (WGS) entry which is preliminary data.</text>
</comment>
<evidence type="ECO:0000256" key="2">
    <source>
        <dbReference type="ARBA" id="ARBA00023015"/>
    </source>
</evidence>
<accession>A0A199UEA5</accession>
<feature type="compositionally biased region" description="Basic and acidic residues" evidence="4">
    <location>
        <begin position="69"/>
        <end position="81"/>
    </location>
</feature>
<sequence>MPFSSLDPYSGGDSDELGSRGHDFDESEVGIDSFLVEVVIINDYGGLQEGAEEPVRRIQQRSSGSKRSRAAEVHNLSEKRRRSRINEKMKALQNLIPNSNKSASDGKRIVYETDLTCCTG</sequence>
<dbReference type="SUPFAM" id="SSF47459">
    <property type="entry name" value="HLH, helix-loop-helix DNA-binding domain"/>
    <property type="match status" value="1"/>
</dbReference>
<proteinExistence type="inferred from homology"/>
<feature type="region of interest" description="Disordered" evidence="4">
    <location>
        <begin position="50"/>
        <end position="81"/>
    </location>
</feature>
<dbReference type="PANTHER" id="PTHR46807:SF1">
    <property type="entry name" value="TRANSCRIPTION FACTOR PIF3"/>
    <property type="match status" value="1"/>
</dbReference>
<organism evidence="6 7">
    <name type="scientific">Ananas comosus</name>
    <name type="common">Pineapple</name>
    <name type="synonym">Ananas ananas</name>
    <dbReference type="NCBI Taxonomy" id="4615"/>
    <lineage>
        <taxon>Eukaryota</taxon>
        <taxon>Viridiplantae</taxon>
        <taxon>Streptophyta</taxon>
        <taxon>Embryophyta</taxon>
        <taxon>Tracheophyta</taxon>
        <taxon>Spermatophyta</taxon>
        <taxon>Magnoliopsida</taxon>
        <taxon>Liliopsida</taxon>
        <taxon>Poales</taxon>
        <taxon>Bromeliaceae</taxon>
        <taxon>Bromelioideae</taxon>
        <taxon>Ananas</taxon>
    </lineage>
</organism>
<feature type="domain" description="BHLH" evidence="5">
    <location>
        <begin position="69"/>
        <end position="120"/>
    </location>
</feature>
<dbReference type="PANTHER" id="PTHR46807">
    <property type="entry name" value="TRANSCRIPTION FACTOR PIF3"/>
    <property type="match status" value="1"/>
</dbReference>
<dbReference type="InterPro" id="IPR036638">
    <property type="entry name" value="HLH_DNA-bd_sf"/>
</dbReference>
<dbReference type="GO" id="GO:0003700">
    <property type="term" value="F:DNA-binding transcription factor activity"/>
    <property type="evidence" value="ECO:0007669"/>
    <property type="project" value="InterPro"/>
</dbReference>
<evidence type="ECO:0000259" key="5">
    <source>
        <dbReference type="PROSITE" id="PS50888"/>
    </source>
</evidence>
<dbReference type="InterPro" id="IPR011598">
    <property type="entry name" value="bHLH_dom"/>
</dbReference>
<dbReference type="EMBL" id="LSRQ01008395">
    <property type="protein sequence ID" value="OAY63059.1"/>
    <property type="molecule type" value="Genomic_DNA"/>
</dbReference>
<gene>
    <name evidence="6" type="ORF">ACMD2_17513</name>
</gene>
<dbReference type="Proteomes" id="UP000092600">
    <property type="component" value="Unassembled WGS sequence"/>
</dbReference>
<dbReference type="GO" id="GO:0046983">
    <property type="term" value="F:protein dimerization activity"/>
    <property type="evidence" value="ECO:0007669"/>
    <property type="project" value="InterPro"/>
</dbReference>
<evidence type="ECO:0000313" key="6">
    <source>
        <dbReference type="EMBL" id="OAY63059.1"/>
    </source>
</evidence>
<evidence type="ECO:0000313" key="7">
    <source>
        <dbReference type="Proteomes" id="UP000092600"/>
    </source>
</evidence>
<dbReference type="Gene3D" id="4.10.280.10">
    <property type="entry name" value="Helix-loop-helix DNA-binding domain"/>
    <property type="match status" value="1"/>
</dbReference>
<dbReference type="STRING" id="4615.A0A199UEA5"/>
<evidence type="ECO:0000256" key="4">
    <source>
        <dbReference type="SAM" id="MobiDB-lite"/>
    </source>
</evidence>
<protein>
    <submittedName>
        <fullName evidence="6">Transcription factor PIF3</fullName>
    </submittedName>
</protein>